<reference evidence="2 3" key="1">
    <citation type="submission" date="2023-10" db="EMBL/GenBank/DDBJ databases">
        <title>Virgibacillus halophilus 5B73C genome.</title>
        <authorList>
            <person name="Miliotis G."/>
            <person name="Sengupta P."/>
            <person name="Hameed A."/>
            <person name="Chuvochina M."/>
            <person name="Mcdonagh F."/>
            <person name="Simpson A.C."/>
            <person name="Singh N.K."/>
            <person name="Rekha P.D."/>
            <person name="Raman K."/>
            <person name="Hugenholtz P."/>
            <person name="Venkateswaran K."/>
        </authorList>
    </citation>
    <scope>NUCLEOTIDE SEQUENCE [LARGE SCALE GENOMIC DNA]</scope>
    <source>
        <strain evidence="2 3">5B73C</strain>
    </source>
</reference>
<feature type="transmembrane region" description="Helical" evidence="1">
    <location>
        <begin position="193"/>
        <end position="214"/>
    </location>
</feature>
<sequence length="350" mass="38868">MADALKETEVQGANVTGKISTKEKIGYGIGDIASNFVWGMVSSYLLFFYTDIFGITAAAAGTLFIVTRLWDAINDPLMGIVIDKTKSKHGKTRPYLLYLPIPLAVISVLTFITPSFSEGGKLVYAYITYTLLGMAFTAINLPYASLMPRMTRDSGEKAELNSYRGMGRTIATIIVAAATLPLASLLGNGDEKIGFPITMGIYSVVATVLYFVTFKSCHERVVPKNTDKLVSLGQSVKDMMKNRSWSLVSISATLWFLRSGTMNAALIYYIKYYLGQPGMIPFYLTLLNVANLLGTVLAFFVLKKMGKQKFQCDHVCHSNRTVYCSIPAWKRFNNSILHFIFPGKYISWVR</sequence>
<feature type="transmembrane region" description="Helical" evidence="1">
    <location>
        <begin position="95"/>
        <end position="117"/>
    </location>
</feature>
<dbReference type="CDD" id="cd17332">
    <property type="entry name" value="MFS_MelB_like"/>
    <property type="match status" value="1"/>
</dbReference>
<dbReference type="Gene3D" id="1.20.1250.20">
    <property type="entry name" value="MFS general substrate transporter like domains"/>
    <property type="match status" value="1"/>
</dbReference>
<evidence type="ECO:0000313" key="3">
    <source>
        <dbReference type="Proteomes" id="UP001281447"/>
    </source>
</evidence>
<dbReference type="InterPro" id="IPR036259">
    <property type="entry name" value="MFS_trans_sf"/>
</dbReference>
<dbReference type="EMBL" id="JAWDIP010000003">
    <property type="protein sequence ID" value="MDY0394576.1"/>
    <property type="molecule type" value="Genomic_DNA"/>
</dbReference>
<accession>A0ABU5C5K3</accession>
<protein>
    <submittedName>
        <fullName evidence="2">Glycoside-pentoside-hexuronide (GPH):cation symporter</fullName>
    </submittedName>
</protein>
<keyword evidence="3" id="KW-1185">Reference proteome</keyword>
<feature type="transmembrane region" description="Helical" evidence="1">
    <location>
        <begin position="282"/>
        <end position="302"/>
    </location>
</feature>
<evidence type="ECO:0000313" key="2">
    <source>
        <dbReference type="EMBL" id="MDY0394576.1"/>
    </source>
</evidence>
<dbReference type="InterPro" id="IPR001927">
    <property type="entry name" value="Na/Gal_symport"/>
</dbReference>
<organism evidence="2 3">
    <name type="scientific">Tigheibacillus halophilus</name>
    <dbReference type="NCBI Taxonomy" id="361280"/>
    <lineage>
        <taxon>Bacteria</taxon>
        <taxon>Bacillati</taxon>
        <taxon>Bacillota</taxon>
        <taxon>Bacilli</taxon>
        <taxon>Bacillales</taxon>
        <taxon>Bacillaceae</taxon>
        <taxon>Tigheibacillus</taxon>
    </lineage>
</organism>
<gene>
    <name evidence="2" type="ORF">RWE15_09135</name>
</gene>
<comment type="caution">
    <text evidence="2">The sequence shown here is derived from an EMBL/GenBank/DDBJ whole genome shotgun (WGS) entry which is preliminary data.</text>
</comment>
<feature type="transmembrane region" description="Helical" evidence="1">
    <location>
        <begin position="44"/>
        <end position="66"/>
    </location>
</feature>
<dbReference type="PANTHER" id="PTHR11328:SF24">
    <property type="entry name" value="MAJOR FACILITATOR SUPERFAMILY (MFS) PROFILE DOMAIN-CONTAINING PROTEIN"/>
    <property type="match status" value="1"/>
</dbReference>
<evidence type="ECO:0000256" key="1">
    <source>
        <dbReference type="SAM" id="Phobius"/>
    </source>
</evidence>
<proteinExistence type="predicted"/>
<keyword evidence="1" id="KW-0472">Membrane</keyword>
<keyword evidence="1" id="KW-0812">Transmembrane</keyword>
<feature type="transmembrane region" description="Helical" evidence="1">
    <location>
        <begin position="123"/>
        <end position="144"/>
    </location>
</feature>
<feature type="transmembrane region" description="Helical" evidence="1">
    <location>
        <begin position="247"/>
        <end position="270"/>
    </location>
</feature>
<dbReference type="PANTHER" id="PTHR11328">
    <property type="entry name" value="MAJOR FACILITATOR SUPERFAMILY DOMAIN-CONTAINING PROTEIN"/>
    <property type="match status" value="1"/>
</dbReference>
<dbReference type="Pfam" id="PF13347">
    <property type="entry name" value="MFS_2"/>
    <property type="match status" value="1"/>
</dbReference>
<dbReference type="InterPro" id="IPR039672">
    <property type="entry name" value="MFS_2"/>
</dbReference>
<feature type="transmembrane region" description="Helical" evidence="1">
    <location>
        <begin position="165"/>
        <end position="187"/>
    </location>
</feature>
<name>A0ABU5C5K3_9BACI</name>
<keyword evidence="1" id="KW-1133">Transmembrane helix</keyword>
<dbReference type="Proteomes" id="UP001281447">
    <property type="component" value="Unassembled WGS sequence"/>
</dbReference>
<dbReference type="SUPFAM" id="SSF103473">
    <property type="entry name" value="MFS general substrate transporter"/>
    <property type="match status" value="1"/>
</dbReference>
<dbReference type="NCBIfam" id="TIGR00792">
    <property type="entry name" value="gph"/>
    <property type="match status" value="1"/>
</dbReference>